<sequence length="243" mass="27037">MNSQHHKFLEFESAIQRANSRLVFLFALLYGCGFITAALGRSLVGVLILIAVCIPILFHTSRGIRLGRQPADATSKAWNSGESARWRKYDRIVMVIAISIPTAINIVRDLSRSGAVVLAVIATVLFYIVTQSWYQGFKDTTELGHFGSDEIVELSDDQLNYLAVLWSARCAVGFQEMKLSRLAKETQLSREAIQEITQFFIARGVVSVFEEYGSSGQKDVEWVQLTLRGCGLVKNLESVSSHS</sequence>
<dbReference type="Proteomes" id="UP001265983">
    <property type="component" value="Unassembled WGS sequence"/>
</dbReference>
<dbReference type="AlphaFoldDB" id="A0A6I8MH24"/>
<dbReference type="KEGG" id="crf:FRC0190_01049"/>
<dbReference type="EMBL" id="JARUHM010000009">
    <property type="protein sequence ID" value="MDT9410879.1"/>
    <property type="molecule type" value="Genomic_DNA"/>
</dbReference>
<dbReference type="EMBL" id="LR738855">
    <property type="protein sequence ID" value="VZH85065.1"/>
    <property type="molecule type" value="Genomic_DNA"/>
</dbReference>
<organism evidence="3 4">
    <name type="scientific">Corynebacterium rouxii</name>
    <dbReference type="NCBI Taxonomy" id="2719119"/>
    <lineage>
        <taxon>Bacteria</taxon>
        <taxon>Bacillati</taxon>
        <taxon>Actinomycetota</taxon>
        <taxon>Actinomycetes</taxon>
        <taxon>Mycobacteriales</taxon>
        <taxon>Corynebacteriaceae</taxon>
        <taxon>Corynebacterium</taxon>
    </lineage>
</organism>
<feature type="transmembrane region" description="Helical" evidence="1">
    <location>
        <begin position="21"/>
        <end position="37"/>
    </location>
</feature>
<reference evidence="2 5" key="2">
    <citation type="submission" date="2023-03" db="EMBL/GenBank/DDBJ databases">
        <title>Whole genome sequence of the first Corynebacterium rouxii strains isolated in Brazil: a recent member of Corynebacterium diphtheriae complex.</title>
        <authorList>
            <person name="Vieira V."/>
            <person name="Ramos J.N."/>
            <person name="Araujo M.R.B."/>
            <person name="Baio P.V."/>
            <person name="Sant'Anna L.O."/>
            <person name="Veras J.F.C."/>
            <person name="Vieira E.M.D."/>
            <person name="Sousa M.A.B."/>
            <person name="Camargo C.H."/>
            <person name="Sacchi C.T."/>
            <person name="Campos K.R."/>
            <person name="Santos M.B.N."/>
            <person name="Bokermann S."/>
            <person name="Alvim L.B."/>
            <person name="Santos L.S."/>
            <person name="Mattos-Guaraldi A.L."/>
        </authorList>
    </citation>
    <scope>NUCLEOTIDE SEQUENCE [LARGE SCALE GENOMIC DNA]</scope>
    <source>
        <strain evidence="2 5">70862</strain>
    </source>
</reference>
<accession>A0A6I8MH24</accession>
<evidence type="ECO:0000313" key="2">
    <source>
        <dbReference type="EMBL" id="MDT9410879.1"/>
    </source>
</evidence>
<gene>
    <name evidence="3" type="ORF">FRC0190_01049</name>
    <name evidence="2" type="ORF">P8T80_05700</name>
</gene>
<keyword evidence="1" id="KW-0812">Transmembrane</keyword>
<evidence type="ECO:0000313" key="3">
    <source>
        <dbReference type="EMBL" id="VZH85065.1"/>
    </source>
</evidence>
<feature type="transmembrane region" description="Helical" evidence="1">
    <location>
        <begin position="43"/>
        <end position="60"/>
    </location>
</feature>
<reference evidence="3 4" key="1">
    <citation type="submission" date="2019-11" db="EMBL/GenBank/DDBJ databases">
        <authorList>
            <person name="Brisse S."/>
        </authorList>
    </citation>
    <scope>NUCLEOTIDE SEQUENCE [LARGE SCALE GENOMIC DNA]</scope>
    <source>
        <strain evidence="3">FRC0190</strain>
    </source>
</reference>
<evidence type="ECO:0000313" key="4">
    <source>
        <dbReference type="Proteomes" id="UP000423525"/>
    </source>
</evidence>
<proteinExistence type="predicted"/>
<evidence type="ECO:0000256" key="1">
    <source>
        <dbReference type="SAM" id="Phobius"/>
    </source>
</evidence>
<dbReference type="RefSeq" id="WP_155872526.1">
    <property type="nucleotide sequence ID" value="NZ_CP168248.1"/>
</dbReference>
<protein>
    <submittedName>
        <fullName evidence="3">Uncharacterized protein</fullName>
    </submittedName>
</protein>
<keyword evidence="1" id="KW-0472">Membrane</keyword>
<evidence type="ECO:0000313" key="5">
    <source>
        <dbReference type="Proteomes" id="UP001265983"/>
    </source>
</evidence>
<keyword evidence="1" id="KW-1133">Transmembrane helix</keyword>
<name>A0A6I8MH24_9CORY</name>
<feature type="transmembrane region" description="Helical" evidence="1">
    <location>
        <begin position="113"/>
        <end position="130"/>
    </location>
</feature>
<dbReference type="Proteomes" id="UP000423525">
    <property type="component" value="Chromosome"/>
</dbReference>
<dbReference type="PROSITE" id="PS51257">
    <property type="entry name" value="PROKAR_LIPOPROTEIN"/>
    <property type="match status" value="1"/>
</dbReference>
<keyword evidence="5" id="KW-1185">Reference proteome</keyword>